<evidence type="ECO:0000256" key="5">
    <source>
        <dbReference type="ARBA" id="ARBA00041564"/>
    </source>
</evidence>
<dbReference type="PANTHER" id="PTHR42839">
    <property type="entry name" value="ISOCHORISMATE SYNTHASE ENTC"/>
    <property type="match status" value="1"/>
</dbReference>
<evidence type="ECO:0000256" key="1">
    <source>
        <dbReference type="ARBA" id="ARBA00000799"/>
    </source>
</evidence>
<evidence type="ECO:0000256" key="2">
    <source>
        <dbReference type="ARBA" id="ARBA00005297"/>
    </source>
</evidence>
<dbReference type="SUPFAM" id="SSF56322">
    <property type="entry name" value="ADC synthase"/>
    <property type="match status" value="1"/>
</dbReference>
<dbReference type="GO" id="GO:0008909">
    <property type="term" value="F:isochorismate synthase activity"/>
    <property type="evidence" value="ECO:0007669"/>
    <property type="project" value="UniProtKB-EC"/>
</dbReference>
<dbReference type="AlphaFoldDB" id="A0A3L9YH69"/>
<dbReference type="OrthoDB" id="9806579at2"/>
<evidence type="ECO:0000313" key="7">
    <source>
        <dbReference type="EMBL" id="RMA58907.1"/>
    </source>
</evidence>
<dbReference type="RefSeq" id="WP_121907844.1">
    <property type="nucleotide sequence ID" value="NZ_REFC01000013.1"/>
</dbReference>
<comment type="catalytic activity">
    <reaction evidence="1">
        <text>chorismate = isochorismate</text>
        <dbReference type="Rhea" id="RHEA:18985"/>
        <dbReference type="ChEBI" id="CHEBI:29748"/>
        <dbReference type="ChEBI" id="CHEBI:29780"/>
        <dbReference type="EC" id="5.4.4.2"/>
    </reaction>
</comment>
<keyword evidence="4" id="KW-0413">Isomerase</keyword>
<protein>
    <recommendedName>
        <fullName evidence="3">isochorismate synthase</fullName>
        <ecNumber evidence="3">5.4.4.2</ecNumber>
    </recommendedName>
    <alternativeName>
        <fullName evidence="5">Isochorismate mutase</fullName>
    </alternativeName>
</protein>
<gene>
    <name evidence="7" type="ORF">BXY75_2289</name>
</gene>
<dbReference type="PANTHER" id="PTHR42839:SF2">
    <property type="entry name" value="ISOCHORISMATE SYNTHASE ENTC"/>
    <property type="match status" value="1"/>
</dbReference>
<name>A0A3L9YH69_9FLAO</name>
<evidence type="ECO:0000313" key="8">
    <source>
        <dbReference type="Proteomes" id="UP000271339"/>
    </source>
</evidence>
<dbReference type="Pfam" id="PF00425">
    <property type="entry name" value="Chorismate_bind"/>
    <property type="match status" value="1"/>
</dbReference>
<evidence type="ECO:0000259" key="6">
    <source>
        <dbReference type="Pfam" id="PF00425"/>
    </source>
</evidence>
<evidence type="ECO:0000256" key="3">
    <source>
        <dbReference type="ARBA" id="ARBA00012824"/>
    </source>
</evidence>
<dbReference type="Proteomes" id="UP000271339">
    <property type="component" value="Unassembled WGS sequence"/>
</dbReference>
<organism evidence="7 8">
    <name type="scientific">Ulvibacter antarcticus</name>
    <dbReference type="NCBI Taxonomy" id="442714"/>
    <lineage>
        <taxon>Bacteria</taxon>
        <taxon>Pseudomonadati</taxon>
        <taxon>Bacteroidota</taxon>
        <taxon>Flavobacteriia</taxon>
        <taxon>Flavobacteriales</taxon>
        <taxon>Flavobacteriaceae</taxon>
        <taxon>Ulvibacter</taxon>
    </lineage>
</organism>
<evidence type="ECO:0000256" key="4">
    <source>
        <dbReference type="ARBA" id="ARBA00023235"/>
    </source>
</evidence>
<dbReference type="NCBIfam" id="TIGR00543">
    <property type="entry name" value="isochor_syn"/>
    <property type="match status" value="1"/>
</dbReference>
<keyword evidence="8" id="KW-1185">Reference proteome</keyword>
<dbReference type="InterPro" id="IPR005801">
    <property type="entry name" value="ADC_synthase"/>
</dbReference>
<dbReference type="EMBL" id="REFC01000013">
    <property type="protein sequence ID" value="RMA58907.1"/>
    <property type="molecule type" value="Genomic_DNA"/>
</dbReference>
<comment type="caution">
    <text evidence="7">The sequence shown here is derived from an EMBL/GenBank/DDBJ whole genome shotgun (WGS) entry which is preliminary data.</text>
</comment>
<dbReference type="EC" id="5.4.4.2" evidence="3"/>
<proteinExistence type="inferred from homology"/>
<sequence length="355" mass="39810">MEIVQLFQKIENHYKDNKPFTIYSLPGSNVISSLFQNTDEIFTTKSFTEAGMIMAPFDTERLTYFIPENASEKIETAFVLEDIQKEEIQIKESLADHARHLKLVSEAKNALRTERIQKIVVSRKKEISLKNVNITAIARRLLSLYPSAFRYMWYHPNTGLWCGASPEVLVKISGLSFSTMALAGTRKIAKNQIPDWTTKDITEQQLVTDAITTNLQKVTAVVKLSKTYTYHAGTLAHLRTDITGVLKNGKATLTTIAAALHPTPAVCGSPKILARKFIMNHEGYERDFYTGFIGPVSPVTCDSQLFVNLRCMKIEGSMAKLYVGGGIISESVPEDEWQETCNKLQTMLQVVHPSL</sequence>
<dbReference type="InterPro" id="IPR015890">
    <property type="entry name" value="Chorismate_C"/>
</dbReference>
<comment type="similarity">
    <text evidence="2">Belongs to the isochorismate synthase family.</text>
</comment>
<feature type="domain" description="Chorismate-utilising enzyme C-terminal" evidence="6">
    <location>
        <begin position="98"/>
        <end position="343"/>
    </location>
</feature>
<dbReference type="Gene3D" id="3.60.120.10">
    <property type="entry name" value="Anthranilate synthase"/>
    <property type="match status" value="1"/>
</dbReference>
<accession>A0A3L9YH69</accession>
<reference evidence="7 8" key="1">
    <citation type="submission" date="2018-10" db="EMBL/GenBank/DDBJ databases">
        <title>Genomic Encyclopedia of Archaeal and Bacterial Type Strains, Phase II (KMG-II): from individual species to whole genera.</title>
        <authorList>
            <person name="Goeker M."/>
        </authorList>
    </citation>
    <scope>NUCLEOTIDE SEQUENCE [LARGE SCALE GENOMIC DNA]</scope>
    <source>
        <strain evidence="7 8">DSM 23424</strain>
    </source>
</reference>
<dbReference type="InterPro" id="IPR004561">
    <property type="entry name" value="IsoChor_synthase"/>
</dbReference>